<proteinExistence type="predicted"/>
<reference evidence="1 2" key="2">
    <citation type="journal article" date="2022" name="Mol. Ecol. Resour.">
        <title>The genomes of chicory, endive, great burdock and yacon provide insights into Asteraceae paleo-polyploidization history and plant inulin production.</title>
        <authorList>
            <person name="Fan W."/>
            <person name="Wang S."/>
            <person name="Wang H."/>
            <person name="Wang A."/>
            <person name="Jiang F."/>
            <person name="Liu H."/>
            <person name="Zhao H."/>
            <person name="Xu D."/>
            <person name="Zhang Y."/>
        </authorList>
    </citation>
    <scope>NUCLEOTIDE SEQUENCE [LARGE SCALE GENOMIC DNA]</scope>
    <source>
        <strain evidence="2">cv. Yunnan</strain>
        <tissue evidence="1">Leaves</tissue>
    </source>
</reference>
<accession>A0ACB9DAZ9</accession>
<keyword evidence="2" id="KW-1185">Reference proteome</keyword>
<comment type="caution">
    <text evidence="1">The sequence shown here is derived from an EMBL/GenBank/DDBJ whole genome shotgun (WGS) entry which is preliminary data.</text>
</comment>
<name>A0ACB9DAZ9_9ASTR</name>
<gene>
    <name evidence="1" type="ORF">L1987_56733</name>
</gene>
<organism evidence="1 2">
    <name type="scientific">Smallanthus sonchifolius</name>
    <dbReference type="NCBI Taxonomy" id="185202"/>
    <lineage>
        <taxon>Eukaryota</taxon>
        <taxon>Viridiplantae</taxon>
        <taxon>Streptophyta</taxon>
        <taxon>Embryophyta</taxon>
        <taxon>Tracheophyta</taxon>
        <taxon>Spermatophyta</taxon>
        <taxon>Magnoliopsida</taxon>
        <taxon>eudicotyledons</taxon>
        <taxon>Gunneridae</taxon>
        <taxon>Pentapetalae</taxon>
        <taxon>asterids</taxon>
        <taxon>campanulids</taxon>
        <taxon>Asterales</taxon>
        <taxon>Asteraceae</taxon>
        <taxon>Asteroideae</taxon>
        <taxon>Heliantheae alliance</taxon>
        <taxon>Millerieae</taxon>
        <taxon>Smallanthus</taxon>
    </lineage>
</organism>
<dbReference type="EMBL" id="CM042036">
    <property type="protein sequence ID" value="KAI3743671.1"/>
    <property type="molecule type" value="Genomic_DNA"/>
</dbReference>
<evidence type="ECO:0000313" key="1">
    <source>
        <dbReference type="EMBL" id="KAI3743671.1"/>
    </source>
</evidence>
<evidence type="ECO:0000313" key="2">
    <source>
        <dbReference type="Proteomes" id="UP001056120"/>
    </source>
</evidence>
<dbReference type="Proteomes" id="UP001056120">
    <property type="component" value="Linkage Group LG19"/>
</dbReference>
<sequence>MQSVKSSWAMEYGEGKSDLHQDSIFTKSYQCWDPEVKFFEKYDSMVECLVKWEGHDKLNDHEVWRKVPGAQGFPNWLDVERGACNPKETMHRKKKKKRKNEGRNPFRGQKTAPSRDGENLSRRTIRVVSSKERNKDMFPQNLSLPKVMLPPLGFSEFRIGNDFKDKSKQQVSKAPTSNRLDSLYKELMAKESRLKEIATNILKTDANSVLLHSILRRRNDPTQLGKGTRNSHNFNNNLNGSRSIREGAGTDNRNKRGNNASISTVNRNIVTNGQSTHGTQDRGNERDTGAQEQGTSNTLASPIQDTTGLNANSQSESILEKGKSSGIPNVRMVETSNRFMLMDEEGNELEKNSGGVDSNITNLYDGKNMNSGWIKKQERTLNKEYINREDKNDPPAINLDMDDSIDNQEEVESETDATAQMMNIDGHPVVATNSSCMNNMVLDGPNQPGVSLTQA</sequence>
<protein>
    <submittedName>
        <fullName evidence="1">Uncharacterized protein</fullName>
    </submittedName>
</protein>
<reference evidence="2" key="1">
    <citation type="journal article" date="2022" name="Mol. Ecol. Resour.">
        <title>The genomes of chicory, endive, great burdock and yacon provide insights into Asteraceae palaeo-polyploidization history and plant inulin production.</title>
        <authorList>
            <person name="Fan W."/>
            <person name="Wang S."/>
            <person name="Wang H."/>
            <person name="Wang A."/>
            <person name="Jiang F."/>
            <person name="Liu H."/>
            <person name="Zhao H."/>
            <person name="Xu D."/>
            <person name="Zhang Y."/>
        </authorList>
    </citation>
    <scope>NUCLEOTIDE SEQUENCE [LARGE SCALE GENOMIC DNA]</scope>
    <source>
        <strain evidence="2">cv. Yunnan</strain>
    </source>
</reference>